<comment type="caution">
    <text evidence="3">The sequence shown here is derived from an EMBL/GenBank/DDBJ whole genome shotgun (WGS) entry which is preliminary data.</text>
</comment>
<evidence type="ECO:0000256" key="1">
    <source>
        <dbReference type="SAM" id="Phobius"/>
    </source>
</evidence>
<dbReference type="AlphaFoldDB" id="A0A835VQ97"/>
<name>A0A835VQ97_CHLIN</name>
<dbReference type="PROSITE" id="PS51670">
    <property type="entry name" value="SHKT"/>
    <property type="match status" value="1"/>
</dbReference>
<dbReference type="EMBL" id="JAEHOC010000074">
    <property type="protein sequence ID" value="KAG2423790.1"/>
    <property type="molecule type" value="Genomic_DNA"/>
</dbReference>
<dbReference type="Pfam" id="PF01549">
    <property type="entry name" value="ShK"/>
    <property type="match status" value="1"/>
</dbReference>
<dbReference type="OrthoDB" id="537827at2759"/>
<evidence type="ECO:0000259" key="2">
    <source>
        <dbReference type="PROSITE" id="PS51670"/>
    </source>
</evidence>
<feature type="domain" description="ShKT" evidence="2">
    <location>
        <begin position="173"/>
        <end position="207"/>
    </location>
</feature>
<sequence>MEPSRACSQGSEAAPPCPRPCGRLLPLRLLLPVLVLLVGGWLLTGVRAQGYWRYDRHPSCLSGSGCTNNGWCQAADTSNWWDRCPSSHPIEVSSRTETDRGDCAWTGCSLGGCWSGWTEISSVSCGWFSPNKEHCCRRRTAKTCRQWLQCPSTWVPIYYSSPPPPPPPPPPACSDQNSNCAYWAGIGECWKNPNYMLQSCKPSCGSCGAAGNSASVSVNPNGVFRNGVWSHASTTGVNAYIAARLSASVFLPPGLTSEAVFQNAFCSAMARNGVDWTNCWVTIDNTLAYAVLDLGSSVVVVFRGFDGAGDIAVVATNLVHAGAIDLAFGKLCGGRTGCDVAEKVVGWGLAKIPMVPAGYFPAMTASLRLVTSLSARVGSSRPVWFTGKDIGGAYAVFAASAWKNSAHLGGASCGAQGAQ</sequence>
<keyword evidence="4" id="KW-1185">Reference proteome</keyword>
<evidence type="ECO:0000313" key="4">
    <source>
        <dbReference type="Proteomes" id="UP000650467"/>
    </source>
</evidence>
<proteinExistence type="predicted"/>
<keyword evidence="1" id="KW-1133">Transmembrane helix</keyword>
<dbReference type="InterPro" id="IPR003582">
    <property type="entry name" value="ShKT_dom"/>
</dbReference>
<dbReference type="SMART" id="SM00254">
    <property type="entry name" value="ShKT"/>
    <property type="match status" value="1"/>
</dbReference>
<organism evidence="3 4">
    <name type="scientific">Chlamydomonas incerta</name>
    <dbReference type="NCBI Taxonomy" id="51695"/>
    <lineage>
        <taxon>Eukaryota</taxon>
        <taxon>Viridiplantae</taxon>
        <taxon>Chlorophyta</taxon>
        <taxon>core chlorophytes</taxon>
        <taxon>Chlorophyceae</taxon>
        <taxon>CS clade</taxon>
        <taxon>Chlamydomonadales</taxon>
        <taxon>Chlamydomonadaceae</taxon>
        <taxon>Chlamydomonas</taxon>
    </lineage>
</organism>
<reference evidence="3" key="1">
    <citation type="journal article" date="2020" name="bioRxiv">
        <title>Comparative genomics of Chlamydomonas.</title>
        <authorList>
            <person name="Craig R.J."/>
            <person name="Hasan A.R."/>
            <person name="Ness R.W."/>
            <person name="Keightley P.D."/>
        </authorList>
    </citation>
    <scope>NUCLEOTIDE SEQUENCE</scope>
    <source>
        <strain evidence="3">SAG 7.73</strain>
    </source>
</reference>
<dbReference type="Proteomes" id="UP000650467">
    <property type="component" value="Unassembled WGS sequence"/>
</dbReference>
<accession>A0A835VQ97</accession>
<gene>
    <name evidence="3" type="ORF">HXX76_015066</name>
</gene>
<feature type="transmembrane region" description="Helical" evidence="1">
    <location>
        <begin position="29"/>
        <end position="46"/>
    </location>
</feature>
<evidence type="ECO:0000313" key="3">
    <source>
        <dbReference type="EMBL" id="KAG2423790.1"/>
    </source>
</evidence>
<protein>
    <recommendedName>
        <fullName evidence="2">ShKT domain-containing protein</fullName>
    </recommendedName>
</protein>
<keyword evidence="1" id="KW-0812">Transmembrane</keyword>
<keyword evidence="1" id="KW-0472">Membrane</keyword>